<dbReference type="AlphaFoldDB" id="A0A397G4U9"/>
<evidence type="ECO:0000313" key="2">
    <source>
        <dbReference type="Proteomes" id="UP000266861"/>
    </source>
</evidence>
<dbReference type="EMBL" id="PQFF01000528">
    <property type="protein sequence ID" value="RHZ46052.1"/>
    <property type="molecule type" value="Genomic_DNA"/>
</dbReference>
<dbReference type="Proteomes" id="UP000266861">
    <property type="component" value="Unassembled WGS sequence"/>
</dbReference>
<keyword evidence="2" id="KW-1185">Reference proteome</keyword>
<protein>
    <submittedName>
        <fullName evidence="1">Uncharacterized protein</fullName>
    </submittedName>
</protein>
<comment type="caution">
    <text evidence="1">The sequence shown here is derived from an EMBL/GenBank/DDBJ whole genome shotgun (WGS) entry which is preliminary data.</text>
</comment>
<organism evidence="1 2">
    <name type="scientific">Diversispora epigaea</name>
    <dbReference type="NCBI Taxonomy" id="1348612"/>
    <lineage>
        <taxon>Eukaryota</taxon>
        <taxon>Fungi</taxon>
        <taxon>Fungi incertae sedis</taxon>
        <taxon>Mucoromycota</taxon>
        <taxon>Glomeromycotina</taxon>
        <taxon>Glomeromycetes</taxon>
        <taxon>Diversisporales</taxon>
        <taxon>Diversisporaceae</taxon>
        <taxon>Diversispora</taxon>
    </lineage>
</organism>
<dbReference type="OrthoDB" id="2411356at2759"/>
<proteinExistence type="predicted"/>
<evidence type="ECO:0000313" key="1">
    <source>
        <dbReference type="EMBL" id="RHZ46052.1"/>
    </source>
</evidence>
<gene>
    <name evidence="1" type="ORF">Glove_637g9</name>
</gene>
<accession>A0A397G4U9</accession>
<reference evidence="1 2" key="1">
    <citation type="submission" date="2018-08" db="EMBL/GenBank/DDBJ databases">
        <title>Genome and evolution of the arbuscular mycorrhizal fungus Diversispora epigaea (formerly Glomus versiforme) and its bacterial endosymbionts.</title>
        <authorList>
            <person name="Sun X."/>
            <person name="Fei Z."/>
            <person name="Harrison M."/>
        </authorList>
    </citation>
    <scope>NUCLEOTIDE SEQUENCE [LARGE SCALE GENOMIC DNA]</scope>
    <source>
        <strain evidence="1 2">IT104</strain>
    </source>
</reference>
<sequence length="170" mass="19980">MKVQFSGECAWSRVDIPVIEINDLNKEESMEYLINIRKIKFEEAEKLYDLVGGRILNLKSIADKSLKGFSFENIKELFFGTIYDNFEKAEMNTGQENHEAAKIIIKILLNSNNTLHVSMLRELTKMEPNKLLKYNIFAYHSRNKTVTFQSRLVEYYIQENANKFIKKAWL</sequence>
<name>A0A397G4U9_9GLOM</name>